<evidence type="ECO:0000313" key="3">
    <source>
        <dbReference type="EMBL" id="GMT22446.1"/>
    </source>
</evidence>
<proteinExistence type="predicted"/>
<evidence type="ECO:0000259" key="2">
    <source>
        <dbReference type="Pfam" id="PF20700"/>
    </source>
</evidence>
<dbReference type="Proteomes" id="UP001432322">
    <property type="component" value="Unassembled WGS sequence"/>
</dbReference>
<evidence type="ECO:0000313" key="4">
    <source>
        <dbReference type="Proteomes" id="UP001432322"/>
    </source>
</evidence>
<dbReference type="Pfam" id="PF20700">
    <property type="entry name" value="Mutator"/>
    <property type="match status" value="1"/>
</dbReference>
<feature type="signal peptide" evidence="1">
    <location>
        <begin position="1"/>
        <end position="24"/>
    </location>
</feature>
<keyword evidence="1" id="KW-0732">Signal</keyword>
<protein>
    <recommendedName>
        <fullName evidence="2">Mutator-like transposase domain-containing protein</fullName>
    </recommendedName>
</protein>
<feature type="non-terminal residue" evidence="3">
    <location>
        <position position="372"/>
    </location>
</feature>
<dbReference type="PANTHER" id="PTHR31751:SF42">
    <property type="entry name" value="PROTEIN CBG10204"/>
    <property type="match status" value="1"/>
</dbReference>
<name>A0AAV5VV87_9BILA</name>
<comment type="caution">
    <text evidence="3">The sequence shown here is derived from an EMBL/GenBank/DDBJ whole genome shotgun (WGS) entry which is preliminary data.</text>
</comment>
<evidence type="ECO:0000256" key="1">
    <source>
        <dbReference type="SAM" id="SignalP"/>
    </source>
</evidence>
<keyword evidence="4" id="KW-1185">Reference proteome</keyword>
<dbReference type="InterPro" id="IPR049012">
    <property type="entry name" value="Mutator_transp_dom"/>
</dbReference>
<feature type="domain" description="Mutator-like transposase" evidence="2">
    <location>
        <begin position="49"/>
        <end position="227"/>
    </location>
</feature>
<sequence length="372" mass="41790">SPLPLLSSLLRLLLLILLLFIVLAEEAARDPDWTPPTPTLHNLPKTEYCIVSVDSLLQLLSPCTSCTSGRNSLKFSEDALALSCIRECTSCEEKSTWSNSVVLPTANEAAKEKLMKVNVDVVVGSTVTAVGTTRLNYLLGSIGLNKVSKTSFHRLKEDYVLPAVVQEYTKMEEEVIERIKERLGKGGKLHIAGDGSFDTRGYSAEWCRYFLVDAETGEALSYVLMNKKDTGSSGTLEVACLERALEALAEKIGGVEHISTLVTDRHSAVIKMMKDRFPSINHYFDPWHYFRNLTLNLLKTQNRLFQNPEFTKFKKCIHSNSKLTNIPKNSREYKRLESVVFTEKNIEDIKAVSWLLKTSTCESLNALAWRYA</sequence>
<dbReference type="AlphaFoldDB" id="A0AAV5VV87"/>
<accession>A0AAV5VV87</accession>
<feature type="chain" id="PRO_5043529038" description="Mutator-like transposase domain-containing protein" evidence="1">
    <location>
        <begin position="25"/>
        <end position="372"/>
    </location>
</feature>
<organism evidence="3 4">
    <name type="scientific">Pristionchus fissidentatus</name>
    <dbReference type="NCBI Taxonomy" id="1538716"/>
    <lineage>
        <taxon>Eukaryota</taxon>
        <taxon>Metazoa</taxon>
        <taxon>Ecdysozoa</taxon>
        <taxon>Nematoda</taxon>
        <taxon>Chromadorea</taxon>
        <taxon>Rhabditida</taxon>
        <taxon>Rhabditina</taxon>
        <taxon>Diplogasteromorpha</taxon>
        <taxon>Diplogasteroidea</taxon>
        <taxon>Neodiplogasteridae</taxon>
        <taxon>Pristionchus</taxon>
    </lineage>
</organism>
<dbReference type="EMBL" id="BTSY01000004">
    <property type="protein sequence ID" value="GMT22446.1"/>
    <property type="molecule type" value="Genomic_DNA"/>
</dbReference>
<gene>
    <name evidence="3" type="ORF">PFISCL1PPCAC_13743</name>
</gene>
<dbReference type="PANTHER" id="PTHR31751">
    <property type="entry name" value="SI:CH211-108C17.2-RELATED-RELATED"/>
    <property type="match status" value="1"/>
</dbReference>
<feature type="non-terminal residue" evidence="3">
    <location>
        <position position="1"/>
    </location>
</feature>
<reference evidence="3" key="1">
    <citation type="submission" date="2023-10" db="EMBL/GenBank/DDBJ databases">
        <title>Genome assembly of Pristionchus species.</title>
        <authorList>
            <person name="Yoshida K."/>
            <person name="Sommer R.J."/>
        </authorList>
    </citation>
    <scope>NUCLEOTIDE SEQUENCE</scope>
    <source>
        <strain evidence="3">RS5133</strain>
    </source>
</reference>